<keyword evidence="3" id="KW-0677">Repeat</keyword>
<dbReference type="SUPFAM" id="SSF54928">
    <property type="entry name" value="RNA-binding domain, RBD"/>
    <property type="match status" value="2"/>
</dbReference>
<feature type="domain" description="RRM" evidence="8">
    <location>
        <begin position="611"/>
        <end position="704"/>
    </location>
</feature>
<keyword evidence="10" id="KW-0647">Proteasome</keyword>
<evidence type="ECO:0000259" key="8">
    <source>
        <dbReference type="PROSITE" id="PS50102"/>
    </source>
</evidence>
<dbReference type="GO" id="GO:0005684">
    <property type="term" value="C:U2-type spliceosomal complex"/>
    <property type="evidence" value="ECO:0007669"/>
    <property type="project" value="TreeGrafter"/>
</dbReference>
<dbReference type="InterPro" id="IPR044868">
    <property type="entry name" value="Rpn13/ADRM1_Pru"/>
</dbReference>
<dbReference type="AlphaFoldDB" id="A0A151GEU5"/>
<keyword evidence="5" id="KW-0508">mRNA splicing</keyword>
<dbReference type="GO" id="GO:0000502">
    <property type="term" value="C:proteasome complex"/>
    <property type="evidence" value="ECO:0007669"/>
    <property type="project" value="UniProtKB-KW"/>
</dbReference>
<dbReference type="PROSITE" id="PS50102">
    <property type="entry name" value="RRM"/>
    <property type="match status" value="2"/>
</dbReference>
<evidence type="ECO:0000256" key="2">
    <source>
        <dbReference type="ARBA" id="ARBA00022664"/>
    </source>
</evidence>
<keyword evidence="4 6" id="KW-0694">RNA-binding</keyword>
<reference evidence="10 11" key="1">
    <citation type="journal article" date="2016" name="Sci. Rep.">
        <title>Insights into Adaptations to a Near-Obligate Nematode Endoparasitic Lifestyle from the Finished Genome of Drechmeria coniospora.</title>
        <authorList>
            <person name="Zhang L."/>
            <person name="Zhou Z."/>
            <person name="Guo Q."/>
            <person name="Fokkens L."/>
            <person name="Miskei M."/>
            <person name="Pocsi I."/>
            <person name="Zhang W."/>
            <person name="Chen M."/>
            <person name="Wang L."/>
            <person name="Sun Y."/>
            <person name="Donzelli B.G."/>
            <person name="Gibson D.M."/>
            <person name="Nelson D.R."/>
            <person name="Luo J.G."/>
            <person name="Rep M."/>
            <person name="Liu H."/>
            <person name="Yang S."/>
            <person name="Wang J."/>
            <person name="Krasnoff S.B."/>
            <person name="Xu Y."/>
            <person name="Molnar I."/>
            <person name="Lin M."/>
        </authorList>
    </citation>
    <scope>NUCLEOTIDE SEQUENCE [LARGE SCALE GENOMIC DNA]</scope>
    <source>
        <strain evidence="10 11">ARSEF 6962</strain>
    </source>
</reference>
<dbReference type="CDD" id="cd12281">
    <property type="entry name" value="RRM1_TatSF1_like"/>
    <property type="match status" value="1"/>
</dbReference>
<keyword evidence="2" id="KW-0507">mRNA processing</keyword>
<dbReference type="InterPro" id="IPR038633">
    <property type="entry name" value="Rpn13/ADRM1_Pru_sf"/>
</dbReference>
<dbReference type="EMBL" id="LAYC01000003">
    <property type="protein sequence ID" value="KYK55620.1"/>
    <property type="molecule type" value="Genomic_DNA"/>
</dbReference>
<dbReference type="Pfam" id="PF00076">
    <property type="entry name" value="RRM_1"/>
    <property type="match status" value="1"/>
</dbReference>
<dbReference type="InParanoid" id="A0A151GEU5"/>
<keyword evidence="11" id="KW-1185">Reference proteome</keyword>
<dbReference type="InterPro" id="IPR034392">
    <property type="entry name" value="TatSF1-like_RRM1"/>
</dbReference>
<feature type="region of interest" description="Disordered" evidence="7">
    <location>
        <begin position="576"/>
        <end position="605"/>
    </location>
</feature>
<dbReference type="GO" id="GO:0000398">
    <property type="term" value="P:mRNA splicing, via spliceosome"/>
    <property type="evidence" value="ECO:0007669"/>
    <property type="project" value="InterPro"/>
</dbReference>
<dbReference type="SMART" id="SM00360">
    <property type="entry name" value="RRM"/>
    <property type="match status" value="2"/>
</dbReference>
<dbReference type="PANTHER" id="PTHR15608:SF0">
    <property type="entry name" value="HIV TAT-SPECIFIC FACTOR 1"/>
    <property type="match status" value="1"/>
</dbReference>
<evidence type="ECO:0000256" key="1">
    <source>
        <dbReference type="ARBA" id="ARBA00007747"/>
    </source>
</evidence>
<dbReference type="PANTHER" id="PTHR15608">
    <property type="entry name" value="SPLICING FACTOR U2AF-ASSOCIATED PROTEIN 2"/>
    <property type="match status" value="1"/>
</dbReference>
<dbReference type="RefSeq" id="XP_040654972.1">
    <property type="nucleotide sequence ID" value="XM_040804868.1"/>
</dbReference>
<feature type="compositionally biased region" description="Basic and acidic residues" evidence="7">
    <location>
        <begin position="192"/>
        <end position="204"/>
    </location>
</feature>
<accession>A0A151GEU5</accession>
<keyword evidence="10" id="KW-0675">Receptor</keyword>
<dbReference type="Gene3D" id="3.30.70.330">
    <property type="match status" value="2"/>
</dbReference>
<dbReference type="InterPro" id="IPR035979">
    <property type="entry name" value="RBD_domain_sf"/>
</dbReference>
<feature type="compositionally biased region" description="Polar residues" evidence="7">
    <location>
        <begin position="585"/>
        <end position="595"/>
    </location>
</feature>
<dbReference type="Proteomes" id="UP000076580">
    <property type="component" value="Chromosome 03"/>
</dbReference>
<evidence type="ECO:0000256" key="6">
    <source>
        <dbReference type="PROSITE-ProRule" id="PRU00176"/>
    </source>
</evidence>
<feature type="compositionally biased region" description="Low complexity" evidence="7">
    <location>
        <begin position="207"/>
        <end position="217"/>
    </location>
</feature>
<dbReference type="InterPro" id="IPR034393">
    <property type="entry name" value="TatSF1-like"/>
</dbReference>
<dbReference type="GO" id="GO:0003723">
    <property type="term" value="F:RNA binding"/>
    <property type="evidence" value="ECO:0007669"/>
    <property type="project" value="UniProtKB-UniRule"/>
</dbReference>
<feature type="region of interest" description="Disordered" evidence="7">
    <location>
        <begin position="153"/>
        <end position="219"/>
    </location>
</feature>
<feature type="compositionally biased region" description="Acidic residues" evidence="7">
    <location>
        <begin position="156"/>
        <end position="167"/>
    </location>
</feature>
<name>A0A151GEU5_DRECN</name>
<evidence type="ECO:0000256" key="5">
    <source>
        <dbReference type="ARBA" id="ARBA00023187"/>
    </source>
</evidence>
<evidence type="ECO:0000256" key="4">
    <source>
        <dbReference type="ARBA" id="ARBA00022884"/>
    </source>
</evidence>
<organism evidence="10 11">
    <name type="scientific">Drechmeria coniospora</name>
    <name type="common">Nematophagous fungus</name>
    <name type="synonym">Meria coniospora</name>
    <dbReference type="NCBI Taxonomy" id="98403"/>
    <lineage>
        <taxon>Eukaryota</taxon>
        <taxon>Fungi</taxon>
        <taxon>Dikarya</taxon>
        <taxon>Ascomycota</taxon>
        <taxon>Pezizomycotina</taxon>
        <taxon>Sordariomycetes</taxon>
        <taxon>Hypocreomycetidae</taxon>
        <taxon>Hypocreales</taxon>
        <taxon>Ophiocordycipitaceae</taxon>
        <taxon>Drechmeria</taxon>
    </lineage>
</organism>
<dbReference type="Gene3D" id="1.10.2020.20">
    <property type="match status" value="1"/>
</dbReference>
<dbReference type="PROSITE" id="PS51917">
    <property type="entry name" value="PRU"/>
    <property type="match status" value="1"/>
</dbReference>
<evidence type="ECO:0000256" key="3">
    <source>
        <dbReference type="ARBA" id="ARBA00022737"/>
    </source>
</evidence>
<protein>
    <submittedName>
        <fullName evidence="10">26S proteasome complex ubiquitin receptor, subunit Rpn13</fullName>
    </submittedName>
</protein>
<feature type="domain" description="Pru" evidence="9">
    <location>
        <begin position="1"/>
        <end position="137"/>
    </location>
</feature>
<comment type="caution">
    <text evidence="10">The sequence shown here is derived from an EMBL/GenBank/DDBJ whole genome shotgun (WGS) entry which is preliminary data.</text>
</comment>
<evidence type="ECO:0000313" key="10">
    <source>
        <dbReference type="EMBL" id="KYK55620.1"/>
    </source>
</evidence>
<dbReference type="Gene3D" id="2.30.29.70">
    <property type="entry name" value="Proteasomal ubiquitin receptor Rpn13/ADRM1"/>
    <property type="match status" value="1"/>
</dbReference>
<evidence type="ECO:0000259" key="9">
    <source>
        <dbReference type="PROSITE" id="PS51917"/>
    </source>
</evidence>
<dbReference type="STRING" id="98403.A0A151GEU5"/>
<feature type="region of interest" description="Disordered" evidence="7">
    <location>
        <begin position="715"/>
        <end position="734"/>
    </location>
</feature>
<dbReference type="Pfam" id="PF04683">
    <property type="entry name" value="Rpn13_ADRM1_Pru"/>
    <property type="match status" value="1"/>
</dbReference>
<dbReference type="FunFam" id="3.30.70.330:FF:000105">
    <property type="entry name" value="HIV Tat-specific factor 1 homolog"/>
    <property type="match status" value="1"/>
</dbReference>
<comment type="similarity">
    <text evidence="1">Belongs to the HTATSF1 family.</text>
</comment>
<evidence type="ECO:0000256" key="7">
    <source>
        <dbReference type="SAM" id="MobiDB-lite"/>
    </source>
</evidence>
<gene>
    <name evidence="10" type="ORF">DCS_07583</name>
</gene>
<proteinExistence type="inferred from homology"/>
<sequence length="874" mass="96625">MPISPIITFKAGRCDAEMVDRPARVKPREQPGYVYLYSEDDLVHFCWRKRNDSLDEPELDLVMVPTDGSFSPYEYDTTVQPTAKTNGRIFVLKFASSSQRYLFWLQSKPQSRNGDPSWFSPRDRLIGHIVHRLLQGEEDLNVARELAGVRNVDDRRDDDDDETMEDVEGTRGPHDHRGGGGGGAGPDATGGDVREEGESSREGGADGARAASSSTSDVNSVVRNLLESLRNQPGLAGEEGQAHTDRLFPSLSHLLPTSITTPMVDGASPDEMDSLLNLLPPRLLIFASGASGFDGTVAPTPESVEAAKASLSLDDKRSLLRRTLNSPQFRHALDSLTSAIRDGGLPGVADALGIRVANGGYMSESGMPLGGDQAMEAFVEGVKTTVEEEGRRDEPEQGCVTVDVELSIAVRFTTFRENLGVRTAKEPAAQLSWPLYYPLHVGVQQGNSWLPRDSFEANAFSFIIVSFHLPPARVPFFLYEILSLPPRSWCREVAMVPSFSTKPEEFDTDNRISPSKVNGKFVAVDDDGTKFEFDVEQKKWMPTSERRNGTDAVDYGEVAAAASDDDNDGAYRKRKLEVENERQAPSKSTEASTETRPMKKTKAPAKVRQNTAVYVTGLPQDATVAEIHDLFSRKGGLIAEEIDSHEPRIKRYMDEAGQFKGDALVVFFKPESVRMAMMLLDDSDFRLLPNGKGEGRIRVQEADSSYKKVQYDQDGAAKANGGPQQGGNNMPRTAGDRQKIIKKTQKLDARLADWSDGEDDRFPGLAETKRKSKKVVLRQMFRIFQLEEDPASVLEIKDDIREECSKMGTVTSVVLYDQEPEGIVTVKFKEAEAAERCVKTMDGRQFDGRVVVAELATGKERFRKSDDLRDGDSD</sequence>
<feature type="compositionally biased region" description="Basic and acidic residues" evidence="7">
    <location>
        <begin position="168"/>
        <end position="178"/>
    </location>
</feature>
<dbReference type="InterPro" id="IPR012677">
    <property type="entry name" value="Nucleotide-bd_a/b_plait_sf"/>
</dbReference>
<feature type="compositionally biased region" description="Low complexity" evidence="7">
    <location>
        <begin position="716"/>
        <end position="729"/>
    </location>
</feature>
<dbReference type="InterPro" id="IPR038108">
    <property type="entry name" value="RPN13_DEUBAD_sf"/>
</dbReference>
<dbReference type="GO" id="GO:0005686">
    <property type="term" value="C:U2 snRNP"/>
    <property type="evidence" value="ECO:0007669"/>
    <property type="project" value="TreeGrafter"/>
</dbReference>
<dbReference type="GeneID" id="63720226"/>
<dbReference type="InterPro" id="IPR000504">
    <property type="entry name" value="RRM_dom"/>
</dbReference>
<evidence type="ECO:0000313" key="11">
    <source>
        <dbReference type="Proteomes" id="UP000076580"/>
    </source>
</evidence>
<feature type="domain" description="RRM" evidence="8">
    <location>
        <begin position="779"/>
        <end position="858"/>
    </location>
</feature>